<dbReference type="InterPro" id="IPR000468">
    <property type="entry name" value="Barstar"/>
</dbReference>
<dbReference type="EMBL" id="JACICC010000005">
    <property type="protein sequence ID" value="MBB3810214.1"/>
    <property type="molecule type" value="Genomic_DNA"/>
</dbReference>
<proteinExistence type="inferred from homology"/>
<feature type="domain" description="Barstar (barnase inhibitor)" evidence="2">
    <location>
        <begin position="10"/>
        <end position="78"/>
    </location>
</feature>
<reference evidence="3 4" key="1">
    <citation type="submission" date="2020-08" db="EMBL/GenBank/DDBJ databases">
        <title>Genomic Encyclopedia of Type Strains, Phase IV (KMG-IV): sequencing the most valuable type-strain genomes for metagenomic binning, comparative biology and taxonomic classification.</title>
        <authorList>
            <person name="Goeker M."/>
        </authorList>
    </citation>
    <scope>NUCLEOTIDE SEQUENCE [LARGE SCALE GENOMIC DNA]</scope>
    <source>
        <strain evidence="3 4">DSM 28760</strain>
    </source>
</reference>
<gene>
    <name evidence="3" type="ORF">FHS81_002310</name>
</gene>
<accession>A0A7W6EHJ3</accession>
<evidence type="ECO:0000256" key="1">
    <source>
        <dbReference type="ARBA" id="ARBA00006845"/>
    </source>
</evidence>
<keyword evidence="4" id="KW-1185">Reference proteome</keyword>
<dbReference type="AlphaFoldDB" id="A0A7W6EHJ3"/>
<sequence>MTNTSHVVHLTIDAAHFDDIPGFYAEINRVFMANEDWTLGHSLDALDDLLYGAYGTAKGAGLVHLHWINIEKSRHDLGLATTRKWLSQKLDGPGGFNRKRIADQLQALEDGSGQTFFDIVLEIFASHSSLKLIPA</sequence>
<comment type="similarity">
    <text evidence="1">Belongs to the barstar family.</text>
</comment>
<name>A0A7W6EHJ3_9HYPH</name>
<dbReference type="Gene3D" id="3.30.370.10">
    <property type="entry name" value="Barstar-like"/>
    <property type="match status" value="1"/>
</dbReference>
<dbReference type="SUPFAM" id="SSF52038">
    <property type="entry name" value="Barstar-related"/>
    <property type="match status" value="1"/>
</dbReference>
<organism evidence="3 4">
    <name type="scientific">Pseudochelatococcus contaminans</name>
    <dbReference type="NCBI Taxonomy" id="1538103"/>
    <lineage>
        <taxon>Bacteria</taxon>
        <taxon>Pseudomonadati</taxon>
        <taxon>Pseudomonadota</taxon>
        <taxon>Alphaproteobacteria</taxon>
        <taxon>Hyphomicrobiales</taxon>
        <taxon>Chelatococcaceae</taxon>
        <taxon>Pseudochelatococcus</taxon>
    </lineage>
</organism>
<dbReference type="Proteomes" id="UP000537592">
    <property type="component" value="Unassembled WGS sequence"/>
</dbReference>
<dbReference type="InterPro" id="IPR035905">
    <property type="entry name" value="Barstar-like_sf"/>
</dbReference>
<evidence type="ECO:0000259" key="2">
    <source>
        <dbReference type="Pfam" id="PF01337"/>
    </source>
</evidence>
<evidence type="ECO:0000313" key="3">
    <source>
        <dbReference type="EMBL" id="MBB3810214.1"/>
    </source>
</evidence>
<protein>
    <submittedName>
        <fullName evidence="3">RNAse (Barnase) inhibitor barstar</fullName>
    </submittedName>
</protein>
<dbReference type="Pfam" id="PF01337">
    <property type="entry name" value="Barstar"/>
    <property type="match status" value="1"/>
</dbReference>
<evidence type="ECO:0000313" key="4">
    <source>
        <dbReference type="Proteomes" id="UP000537592"/>
    </source>
</evidence>
<dbReference type="RefSeq" id="WP_183753057.1">
    <property type="nucleotide sequence ID" value="NZ_JACICC010000005.1"/>
</dbReference>
<comment type="caution">
    <text evidence="3">The sequence shown here is derived from an EMBL/GenBank/DDBJ whole genome shotgun (WGS) entry which is preliminary data.</text>
</comment>